<protein>
    <submittedName>
        <fullName evidence="7">Manganese transport protein</fullName>
    </submittedName>
</protein>
<keyword evidence="5 6" id="KW-0472">Membrane</keyword>
<evidence type="ECO:0000256" key="3">
    <source>
        <dbReference type="ARBA" id="ARBA00022692"/>
    </source>
</evidence>
<dbReference type="PRINTS" id="PR00447">
    <property type="entry name" value="NATRESASSCMP"/>
</dbReference>
<comment type="subcellular location">
    <subcellularLocation>
        <location evidence="1">Membrane</location>
        <topology evidence="1">Multi-pass membrane protein</topology>
    </subcellularLocation>
</comment>
<dbReference type="GO" id="GO:0005886">
    <property type="term" value="C:plasma membrane"/>
    <property type="evidence" value="ECO:0007669"/>
    <property type="project" value="TreeGrafter"/>
</dbReference>
<dbReference type="NCBIfam" id="TIGR01197">
    <property type="entry name" value="nramp"/>
    <property type="match status" value="1"/>
</dbReference>
<dbReference type="NCBIfam" id="NF037982">
    <property type="entry name" value="Nramp_1"/>
    <property type="match status" value="1"/>
</dbReference>
<evidence type="ECO:0000256" key="1">
    <source>
        <dbReference type="ARBA" id="ARBA00004141"/>
    </source>
</evidence>
<dbReference type="GO" id="GO:0005384">
    <property type="term" value="F:manganese ion transmembrane transporter activity"/>
    <property type="evidence" value="ECO:0007669"/>
    <property type="project" value="TreeGrafter"/>
</dbReference>
<reference evidence="7 8" key="1">
    <citation type="submission" date="2018-08" db="EMBL/GenBank/DDBJ databases">
        <title>Sequencing the genomes of 1000 actinobacteria strains.</title>
        <authorList>
            <person name="Klenk H.-P."/>
        </authorList>
    </citation>
    <scope>NUCLEOTIDE SEQUENCE [LARGE SCALE GENOMIC DNA]</scope>
    <source>
        <strain evidence="7 8">DSM 44099</strain>
    </source>
</reference>
<feature type="transmembrane region" description="Helical" evidence="6">
    <location>
        <begin position="343"/>
        <end position="364"/>
    </location>
</feature>
<feature type="transmembrane region" description="Helical" evidence="6">
    <location>
        <begin position="234"/>
        <end position="262"/>
    </location>
</feature>
<evidence type="ECO:0000313" key="7">
    <source>
        <dbReference type="EMBL" id="REF98320.1"/>
    </source>
</evidence>
<name>A0A3D9ZX40_9ACTN</name>
<keyword evidence="8" id="KW-1185">Reference proteome</keyword>
<feature type="transmembrane region" description="Helical" evidence="6">
    <location>
        <begin position="120"/>
        <end position="137"/>
    </location>
</feature>
<dbReference type="PANTHER" id="PTHR11706:SF33">
    <property type="entry name" value="NATURAL RESISTANCE-ASSOCIATED MACROPHAGE PROTEIN 2"/>
    <property type="match status" value="1"/>
</dbReference>
<gene>
    <name evidence="7" type="ORF">DFJ67_4337</name>
</gene>
<feature type="transmembrane region" description="Helical" evidence="6">
    <location>
        <begin position="384"/>
        <end position="403"/>
    </location>
</feature>
<dbReference type="GO" id="GO:0015086">
    <property type="term" value="F:cadmium ion transmembrane transporter activity"/>
    <property type="evidence" value="ECO:0007669"/>
    <property type="project" value="TreeGrafter"/>
</dbReference>
<keyword evidence="4 6" id="KW-1133">Transmembrane helix</keyword>
<feature type="transmembrane region" description="Helical" evidence="6">
    <location>
        <begin position="45"/>
        <end position="69"/>
    </location>
</feature>
<dbReference type="InterPro" id="IPR001046">
    <property type="entry name" value="NRAMP_fam"/>
</dbReference>
<dbReference type="Pfam" id="PF01566">
    <property type="entry name" value="Nramp"/>
    <property type="match status" value="1"/>
</dbReference>
<dbReference type="Proteomes" id="UP000256913">
    <property type="component" value="Unassembled WGS sequence"/>
</dbReference>
<dbReference type="GO" id="GO:0034755">
    <property type="term" value="P:iron ion transmembrane transport"/>
    <property type="evidence" value="ECO:0007669"/>
    <property type="project" value="TreeGrafter"/>
</dbReference>
<dbReference type="EMBL" id="QUMQ01000001">
    <property type="protein sequence ID" value="REF98320.1"/>
    <property type="molecule type" value="Genomic_DNA"/>
</dbReference>
<accession>A0A3D9ZX40</accession>
<dbReference type="PANTHER" id="PTHR11706">
    <property type="entry name" value="SOLUTE CARRIER PROTEIN FAMILY 11 MEMBER"/>
    <property type="match status" value="1"/>
</dbReference>
<evidence type="ECO:0000256" key="5">
    <source>
        <dbReference type="ARBA" id="ARBA00023136"/>
    </source>
</evidence>
<keyword evidence="3 6" id="KW-0812">Transmembrane</keyword>
<sequence>MVPAVTAARLGRITLLGPAFVAGIAYVDPGNFATNTAAGVDYGYLLLWVVVAANLAAILIQLLSAKLGIATGKSLPRLCRERFSRPVTLGLWVQAELVAIATDLAEILGGALALRLLFDLPVLVGGVVTAVVSLLLLSLRNLRHYERAVLALLAVIVVGFLCSLITARPSLPLAVHGLVPAFDGQASMVLAAGMLGATVMPHAIYLHSALVVDRFGDRLGDPASRHRLLRASRVDVLTAMTVAGGVNLAMLLVAAAALAGSGADSLDAVHAGLGSVLGSGTALLFALALLASGIASSSVGTYAGAVILEGFVGLRVHPLFRRLATLAPALVVLALGLEPTRALVLSQVVLSVGIPFALVPLILLTRDRRVMGALTNKRSTTATATVVAGLVSALNVVLIGSTVTGGM</sequence>
<dbReference type="RefSeq" id="WP_239097512.1">
    <property type="nucleotide sequence ID" value="NZ_BONB01000062.1"/>
</dbReference>
<evidence type="ECO:0000256" key="2">
    <source>
        <dbReference type="ARBA" id="ARBA00022448"/>
    </source>
</evidence>
<organism evidence="7 8">
    <name type="scientific">Asanoa ferruginea</name>
    <dbReference type="NCBI Taxonomy" id="53367"/>
    <lineage>
        <taxon>Bacteria</taxon>
        <taxon>Bacillati</taxon>
        <taxon>Actinomycetota</taxon>
        <taxon>Actinomycetes</taxon>
        <taxon>Micromonosporales</taxon>
        <taxon>Micromonosporaceae</taxon>
        <taxon>Asanoa</taxon>
    </lineage>
</organism>
<feature type="transmembrane region" description="Helical" evidence="6">
    <location>
        <begin position="187"/>
        <end position="213"/>
    </location>
</feature>
<comment type="caution">
    <text evidence="7">The sequence shown here is derived from an EMBL/GenBank/DDBJ whole genome shotgun (WGS) entry which is preliminary data.</text>
</comment>
<evidence type="ECO:0000256" key="4">
    <source>
        <dbReference type="ARBA" id="ARBA00022989"/>
    </source>
</evidence>
<evidence type="ECO:0000313" key="8">
    <source>
        <dbReference type="Proteomes" id="UP000256913"/>
    </source>
</evidence>
<proteinExistence type="predicted"/>
<feature type="transmembrane region" description="Helical" evidence="6">
    <location>
        <begin position="149"/>
        <end position="167"/>
    </location>
</feature>
<evidence type="ECO:0000256" key="6">
    <source>
        <dbReference type="SAM" id="Phobius"/>
    </source>
</evidence>
<dbReference type="NCBIfam" id="NF001923">
    <property type="entry name" value="PRK00701.1"/>
    <property type="match status" value="1"/>
</dbReference>
<feature type="transmembrane region" description="Helical" evidence="6">
    <location>
        <begin position="89"/>
        <end position="114"/>
    </location>
</feature>
<dbReference type="AlphaFoldDB" id="A0A3D9ZX40"/>
<keyword evidence="2" id="KW-0813">Transport</keyword>